<keyword evidence="2" id="KW-1185">Reference proteome</keyword>
<gene>
    <name evidence="1" type="ORF">Fadolivirus_1_1413</name>
</gene>
<proteinExistence type="predicted"/>
<dbReference type="InterPro" id="IPR011009">
    <property type="entry name" value="Kinase-like_dom_sf"/>
</dbReference>
<organism evidence="1 2">
    <name type="scientific">Fadolivirus FV1/VV64</name>
    <dbReference type="NCBI Taxonomy" id="3070911"/>
    <lineage>
        <taxon>Viruses</taxon>
        <taxon>Varidnaviria</taxon>
        <taxon>Bamfordvirae</taxon>
        <taxon>Nucleocytoviricota</taxon>
        <taxon>Megaviricetes</taxon>
        <taxon>Imitervirales</taxon>
        <taxon>Mimiviridae</taxon>
        <taxon>Klosneuvirinae</taxon>
        <taxon>Fadolivirus</taxon>
        <taxon>Fadolivirus algeromassiliense</taxon>
    </lineage>
</organism>
<protein>
    <submittedName>
        <fullName evidence="1">Protein kinase</fullName>
    </submittedName>
</protein>
<reference evidence="1 2" key="1">
    <citation type="submission" date="2020-04" db="EMBL/GenBank/DDBJ databases">
        <title>Advantages and limits of metagenomic assembly and binning of a giant virus.</title>
        <authorList>
            <person name="Schulz F."/>
            <person name="Andreani J."/>
            <person name="Francis R."/>
            <person name="Boudjemaa H."/>
            <person name="Bou Khalil J.Y."/>
            <person name="Lee J."/>
            <person name="La Scola B."/>
            <person name="Woyke T."/>
        </authorList>
    </citation>
    <scope>NUCLEOTIDE SEQUENCE [LARGE SCALE GENOMIC DNA]</scope>
    <source>
        <strain evidence="1 2">FV1/VV64</strain>
    </source>
</reference>
<dbReference type="Proteomes" id="UP001162001">
    <property type="component" value="Segment"/>
</dbReference>
<evidence type="ECO:0000313" key="1">
    <source>
        <dbReference type="EMBL" id="QKF94871.1"/>
    </source>
</evidence>
<name>A0A7D3UVK6_9VIRU</name>
<dbReference type="SUPFAM" id="SSF56112">
    <property type="entry name" value="Protein kinase-like (PK-like)"/>
    <property type="match status" value="1"/>
</dbReference>
<accession>A0A7D3UVK6</accession>
<dbReference type="GO" id="GO:0016301">
    <property type="term" value="F:kinase activity"/>
    <property type="evidence" value="ECO:0007669"/>
    <property type="project" value="UniProtKB-KW"/>
</dbReference>
<dbReference type="EMBL" id="MT418680">
    <property type="protein sequence ID" value="QKF94871.1"/>
    <property type="molecule type" value="Genomic_DNA"/>
</dbReference>
<keyword evidence="1" id="KW-0418">Kinase</keyword>
<evidence type="ECO:0000313" key="2">
    <source>
        <dbReference type="Proteomes" id="UP001162001"/>
    </source>
</evidence>
<sequence>MSSIKGYKSIKTLKKGGKSLKVTLMENKDGNKIIKKQYNPNIQTHRDSFDKEVRILTKLKDYPYTPKLLHIDHLNYTFYETYCGTSVPKDDPIYMQKMIDRTKELYQKFGLAYIKDGKQEFFVHRLNYCLMDNEIYMIDFGSIKWKEDYNKQLKYHREYKSKQYNQLIVKRKGRQIK</sequence>
<keyword evidence="1" id="KW-0808">Transferase</keyword>